<comment type="caution">
    <text evidence="12">The sequence shown here is derived from an EMBL/GenBank/DDBJ whole genome shotgun (WGS) entry which is preliminary data.</text>
</comment>
<keyword evidence="6 10" id="KW-0472">Membrane</keyword>
<reference evidence="12" key="1">
    <citation type="journal article" date="2023" name="Mol. Biol. Evol.">
        <title>Third-Generation Sequencing Reveals the Adaptive Role of the Epigenome in Three Deep-Sea Polychaetes.</title>
        <authorList>
            <person name="Perez M."/>
            <person name="Aroh O."/>
            <person name="Sun Y."/>
            <person name="Lan Y."/>
            <person name="Juniper S.K."/>
            <person name="Young C.R."/>
            <person name="Angers B."/>
            <person name="Qian P.Y."/>
        </authorList>
    </citation>
    <scope>NUCLEOTIDE SEQUENCE</scope>
    <source>
        <strain evidence="12">P08H-3</strain>
    </source>
</reference>
<dbReference type="InterPro" id="IPR000276">
    <property type="entry name" value="GPCR_Rhodpsn"/>
</dbReference>
<evidence type="ECO:0000256" key="9">
    <source>
        <dbReference type="ARBA" id="ARBA00023224"/>
    </source>
</evidence>
<dbReference type="GO" id="GO:0005886">
    <property type="term" value="C:plasma membrane"/>
    <property type="evidence" value="ECO:0007669"/>
    <property type="project" value="UniProtKB-SubCell"/>
</dbReference>
<feature type="transmembrane region" description="Helical" evidence="10">
    <location>
        <begin position="175"/>
        <end position="201"/>
    </location>
</feature>
<organism evidence="12 13">
    <name type="scientific">Paralvinella palmiformis</name>
    <dbReference type="NCBI Taxonomy" id="53620"/>
    <lineage>
        <taxon>Eukaryota</taxon>
        <taxon>Metazoa</taxon>
        <taxon>Spiralia</taxon>
        <taxon>Lophotrochozoa</taxon>
        <taxon>Annelida</taxon>
        <taxon>Polychaeta</taxon>
        <taxon>Sedentaria</taxon>
        <taxon>Canalipalpata</taxon>
        <taxon>Terebellida</taxon>
        <taxon>Terebelliformia</taxon>
        <taxon>Alvinellidae</taxon>
        <taxon>Paralvinella</taxon>
    </lineage>
</organism>
<dbReference type="Gene3D" id="1.20.1070.10">
    <property type="entry name" value="Rhodopsin 7-helix transmembrane proteins"/>
    <property type="match status" value="1"/>
</dbReference>
<dbReference type="AlphaFoldDB" id="A0AAD9N8L0"/>
<gene>
    <name evidence="12" type="ORF">LSH36_121g12006</name>
</gene>
<dbReference type="PANTHER" id="PTHR24246">
    <property type="entry name" value="OLFACTORY RECEPTOR AND ADENOSINE RECEPTOR"/>
    <property type="match status" value="1"/>
</dbReference>
<keyword evidence="3 10" id="KW-0812">Transmembrane</keyword>
<keyword evidence="9" id="KW-0807">Transducer</keyword>
<sequence length="331" mass="36900">MAVNESTINQLNIDLPLYEYFYGGIACLEAVLIIVSNVLTFVAVHRTKKLREIPTNIFILSLAASDGMVGLLTPVFVSFKFLDFEDGGNGIVCTIYGAYFAIFFISLLTLLAIAGDRYTAVAHPISHRQRLTTKRARIISIVIWIVPFIAIVPVACLYDSNGLEATTSQLIFPKLVLLLLLQIIIFGALLGTVVIYISIYVKLKTKQRVGSERNRSNSGGTGSMPSRTTKAYVNMMALVLGYLLIVCIPNYVLLSMLRQFSTPKPTWAIHLKNISIIMVYSNSFMNPVIYSWKNRNFRQAYRDILCCSQPRMNRLGISVISGNQTPNRPAV</sequence>
<evidence type="ECO:0000256" key="8">
    <source>
        <dbReference type="ARBA" id="ARBA00023180"/>
    </source>
</evidence>
<feature type="domain" description="G-protein coupled receptors family 1 profile" evidence="11">
    <location>
        <begin position="36"/>
        <end position="290"/>
    </location>
</feature>
<dbReference type="SUPFAM" id="SSF81321">
    <property type="entry name" value="Family A G protein-coupled receptor-like"/>
    <property type="match status" value="1"/>
</dbReference>
<keyword evidence="7" id="KW-0675">Receptor</keyword>
<dbReference type="EMBL" id="JAODUP010000121">
    <property type="protein sequence ID" value="KAK2161122.1"/>
    <property type="molecule type" value="Genomic_DNA"/>
</dbReference>
<feature type="transmembrane region" description="Helical" evidence="10">
    <location>
        <begin position="136"/>
        <end position="155"/>
    </location>
</feature>
<evidence type="ECO:0000256" key="10">
    <source>
        <dbReference type="SAM" id="Phobius"/>
    </source>
</evidence>
<evidence type="ECO:0000259" key="11">
    <source>
        <dbReference type="PROSITE" id="PS50262"/>
    </source>
</evidence>
<protein>
    <recommendedName>
        <fullName evidence="11">G-protein coupled receptors family 1 profile domain-containing protein</fullName>
    </recommendedName>
</protein>
<keyword evidence="4 10" id="KW-1133">Transmembrane helix</keyword>
<dbReference type="CDD" id="cd00637">
    <property type="entry name" value="7tm_classA_rhodopsin-like"/>
    <property type="match status" value="1"/>
</dbReference>
<dbReference type="PANTHER" id="PTHR24246:SF27">
    <property type="entry name" value="ADENOSINE RECEPTOR, ISOFORM A"/>
    <property type="match status" value="1"/>
</dbReference>
<evidence type="ECO:0000313" key="13">
    <source>
        <dbReference type="Proteomes" id="UP001208570"/>
    </source>
</evidence>
<feature type="transmembrane region" description="Helical" evidence="10">
    <location>
        <begin position="274"/>
        <end position="292"/>
    </location>
</feature>
<dbReference type="InterPro" id="IPR017452">
    <property type="entry name" value="GPCR_Rhodpsn_7TM"/>
</dbReference>
<keyword evidence="13" id="KW-1185">Reference proteome</keyword>
<evidence type="ECO:0000256" key="5">
    <source>
        <dbReference type="ARBA" id="ARBA00023040"/>
    </source>
</evidence>
<dbReference type="Pfam" id="PF00001">
    <property type="entry name" value="7tm_1"/>
    <property type="match status" value="1"/>
</dbReference>
<feature type="transmembrane region" description="Helical" evidence="10">
    <location>
        <begin position="20"/>
        <end position="44"/>
    </location>
</feature>
<comment type="subcellular location">
    <subcellularLocation>
        <location evidence="1">Cell membrane</location>
        <topology evidence="1">Multi-pass membrane protein</topology>
    </subcellularLocation>
</comment>
<dbReference type="PRINTS" id="PR00237">
    <property type="entry name" value="GPCRRHODOPSN"/>
</dbReference>
<evidence type="ECO:0000256" key="1">
    <source>
        <dbReference type="ARBA" id="ARBA00004651"/>
    </source>
</evidence>
<evidence type="ECO:0000313" key="12">
    <source>
        <dbReference type="EMBL" id="KAK2161122.1"/>
    </source>
</evidence>
<evidence type="ECO:0000256" key="2">
    <source>
        <dbReference type="ARBA" id="ARBA00022475"/>
    </source>
</evidence>
<evidence type="ECO:0000256" key="6">
    <source>
        <dbReference type="ARBA" id="ARBA00023136"/>
    </source>
</evidence>
<evidence type="ECO:0000256" key="3">
    <source>
        <dbReference type="ARBA" id="ARBA00022692"/>
    </source>
</evidence>
<evidence type="ECO:0000256" key="4">
    <source>
        <dbReference type="ARBA" id="ARBA00022989"/>
    </source>
</evidence>
<keyword evidence="5" id="KW-0297">G-protein coupled receptor</keyword>
<name>A0AAD9N8L0_9ANNE</name>
<evidence type="ECO:0000256" key="7">
    <source>
        <dbReference type="ARBA" id="ARBA00023170"/>
    </source>
</evidence>
<dbReference type="Proteomes" id="UP001208570">
    <property type="component" value="Unassembled WGS sequence"/>
</dbReference>
<proteinExistence type="predicted"/>
<dbReference type="GO" id="GO:0004930">
    <property type="term" value="F:G protein-coupled receptor activity"/>
    <property type="evidence" value="ECO:0007669"/>
    <property type="project" value="UniProtKB-KW"/>
</dbReference>
<keyword evidence="8" id="KW-0325">Glycoprotein</keyword>
<feature type="transmembrane region" description="Helical" evidence="10">
    <location>
        <begin position="231"/>
        <end position="254"/>
    </location>
</feature>
<keyword evidence="2" id="KW-1003">Cell membrane</keyword>
<feature type="transmembrane region" description="Helical" evidence="10">
    <location>
        <begin position="96"/>
        <end position="115"/>
    </location>
</feature>
<feature type="transmembrane region" description="Helical" evidence="10">
    <location>
        <begin position="56"/>
        <end position="76"/>
    </location>
</feature>
<dbReference type="SMART" id="SM01381">
    <property type="entry name" value="7TM_GPCR_Srsx"/>
    <property type="match status" value="1"/>
</dbReference>
<accession>A0AAD9N8L0</accession>
<dbReference type="PROSITE" id="PS50262">
    <property type="entry name" value="G_PROTEIN_RECEP_F1_2"/>
    <property type="match status" value="1"/>
</dbReference>